<feature type="region of interest" description="Disordered" evidence="1">
    <location>
        <begin position="160"/>
        <end position="405"/>
    </location>
</feature>
<evidence type="ECO:0000256" key="1">
    <source>
        <dbReference type="SAM" id="MobiDB-lite"/>
    </source>
</evidence>
<feature type="compositionally biased region" description="Basic and acidic residues" evidence="1">
    <location>
        <begin position="179"/>
        <end position="188"/>
    </location>
</feature>
<proteinExistence type="predicted"/>
<reference evidence="2" key="2">
    <citation type="submission" date="2023-05" db="EMBL/GenBank/DDBJ databases">
        <authorList>
            <consortium name="Lawrence Berkeley National Laboratory"/>
            <person name="Steindorff A."/>
            <person name="Hensen N."/>
            <person name="Bonometti L."/>
            <person name="Westerberg I."/>
            <person name="Brannstrom I.O."/>
            <person name="Guillou S."/>
            <person name="Cros-Aarteil S."/>
            <person name="Calhoun S."/>
            <person name="Haridas S."/>
            <person name="Kuo A."/>
            <person name="Mondo S."/>
            <person name="Pangilinan J."/>
            <person name="Riley R."/>
            <person name="Labutti K."/>
            <person name="Andreopoulos B."/>
            <person name="Lipzen A."/>
            <person name="Chen C."/>
            <person name="Yanf M."/>
            <person name="Daum C."/>
            <person name="Ng V."/>
            <person name="Clum A."/>
            <person name="Ohm R."/>
            <person name="Martin F."/>
            <person name="Silar P."/>
            <person name="Natvig D."/>
            <person name="Lalanne C."/>
            <person name="Gautier V."/>
            <person name="Ament-Velasquez S.L."/>
            <person name="Kruys A."/>
            <person name="Hutchinson M.I."/>
            <person name="Powell A.J."/>
            <person name="Barry K."/>
            <person name="Miller A.N."/>
            <person name="Grigoriev I.V."/>
            <person name="Debuchy R."/>
            <person name="Gladieux P."/>
            <person name="Thoren M.H."/>
            <person name="Johannesson H."/>
        </authorList>
    </citation>
    <scope>NUCLEOTIDE SEQUENCE</scope>
    <source>
        <strain evidence="2">CBS 141.50</strain>
    </source>
</reference>
<feature type="region of interest" description="Disordered" evidence="1">
    <location>
        <begin position="1"/>
        <end position="44"/>
    </location>
</feature>
<dbReference type="AlphaFoldDB" id="A0AAN6ZIJ3"/>
<comment type="caution">
    <text evidence="2">The sequence shown here is derived from an EMBL/GenBank/DDBJ whole genome shotgun (WGS) entry which is preliminary data.</text>
</comment>
<sequence>MPRQLPWKVEPRATTGLGPKKTPSRSQSVASRSPSTSPAPEPLEEEYVPSFPLSLPYPHPILAPKNELTKNRLMHPGLSHDDRYRMVEDEFLFIAGIFTRHLHAAEYQRLKTLAAACSQQQQQQQADPNTLPLDPGTGIPRPITGEMTELVKRRNAALDTAARARQQEGIARSLRNHGRSNDGEERAGLTRGESSLQGLMESPRRQKVPLTALVGGSRPGSSRAGSRPGTGSGYRGTVNESPPRRRPGSGYAGRGVKREVERERERERVTESEEDEDDGDLDGQPVWPRKPDSRQAPIRRTTDPATAKRREEERENPLKRVKTAPLPTLARESPVKTQAAVRKGGDHENEDHKDEDEDKDEDFFTRLRARRAEQKRRREVKATMDKDNIKTENAQAASLNSIPFM</sequence>
<evidence type="ECO:0000313" key="3">
    <source>
        <dbReference type="Proteomes" id="UP001302676"/>
    </source>
</evidence>
<accession>A0AAN6ZIJ3</accession>
<keyword evidence="3" id="KW-1185">Reference proteome</keyword>
<feature type="compositionally biased region" description="Basic and acidic residues" evidence="1">
    <location>
        <begin position="343"/>
        <end position="352"/>
    </location>
</feature>
<evidence type="ECO:0000313" key="2">
    <source>
        <dbReference type="EMBL" id="KAK4139163.1"/>
    </source>
</evidence>
<organism evidence="2 3">
    <name type="scientific">Dichotomopilus funicola</name>
    <dbReference type="NCBI Taxonomy" id="1934379"/>
    <lineage>
        <taxon>Eukaryota</taxon>
        <taxon>Fungi</taxon>
        <taxon>Dikarya</taxon>
        <taxon>Ascomycota</taxon>
        <taxon>Pezizomycotina</taxon>
        <taxon>Sordariomycetes</taxon>
        <taxon>Sordariomycetidae</taxon>
        <taxon>Sordariales</taxon>
        <taxon>Chaetomiaceae</taxon>
        <taxon>Dichotomopilus</taxon>
    </lineage>
</organism>
<name>A0AAN6ZIJ3_9PEZI</name>
<gene>
    <name evidence="2" type="ORF">C8A04DRAFT_40937</name>
</gene>
<feature type="compositionally biased region" description="Low complexity" evidence="1">
    <location>
        <begin position="215"/>
        <end position="227"/>
    </location>
</feature>
<dbReference type="EMBL" id="MU853686">
    <property type="protein sequence ID" value="KAK4139163.1"/>
    <property type="molecule type" value="Genomic_DNA"/>
</dbReference>
<protein>
    <submittedName>
        <fullName evidence="2">Uncharacterized protein</fullName>
    </submittedName>
</protein>
<feature type="compositionally biased region" description="Basic residues" evidence="1">
    <location>
        <begin position="367"/>
        <end position="379"/>
    </location>
</feature>
<reference evidence="2" key="1">
    <citation type="journal article" date="2023" name="Mol. Phylogenet. Evol.">
        <title>Genome-scale phylogeny and comparative genomics of the fungal order Sordariales.</title>
        <authorList>
            <person name="Hensen N."/>
            <person name="Bonometti L."/>
            <person name="Westerberg I."/>
            <person name="Brannstrom I.O."/>
            <person name="Guillou S."/>
            <person name="Cros-Aarteil S."/>
            <person name="Calhoun S."/>
            <person name="Haridas S."/>
            <person name="Kuo A."/>
            <person name="Mondo S."/>
            <person name="Pangilinan J."/>
            <person name="Riley R."/>
            <person name="LaButti K."/>
            <person name="Andreopoulos B."/>
            <person name="Lipzen A."/>
            <person name="Chen C."/>
            <person name="Yan M."/>
            <person name="Daum C."/>
            <person name="Ng V."/>
            <person name="Clum A."/>
            <person name="Steindorff A."/>
            <person name="Ohm R.A."/>
            <person name="Martin F."/>
            <person name="Silar P."/>
            <person name="Natvig D.O."/>
            <person name="Lalanne C."/>
            <person name="Gautier V."/>
            <person name="Ament-Velasquez S.L."/>
            <person name="Kruys A."/>
            <person name="Hutchinson M.I."/>
            <person name="Powell A.J."/>
            <person name="Barry K."/>
            <person name="Miller A.N."/>
            <person name="Grigoriev I.V."/>
            <person name="Debuchy R."/>
            <person name="Gladieux P."/>
            <person name="Hiltunen Thoren M."/>
            <person name="Johannesson H."/>
        </authorList>
    </citation>
    <scope>NUCLEOTIDE SEQUENCE</scope>
    <source>
        <strain evidence="2">CBS 141.50</strain>
    </source>
</reference>
<feature type="compositionally biased region" description="Basic and acidic residues" evidence="1">
    <location>
        <begin position="380"/>
        <end position="390"/>
    </location>
</feature>
<dbReference type="GeneID" id="87821728"/>
<feature type="compositionally biased region" description="Polar residues" evidence="1">
    <location>
        <begin position="391"/>
        <end position="405"/>
    </location>
</feature>
<feature type="compositionally biased region" description="Basic and acidic residues" evidence="1">
    <location>
        <begin position="300"/>
        <end position="318"/>
    </location>
</feature>
<feature type="compositionally biased region" description="Acidic residues" evidence="1">
    <location>
        <begin position="272"/>
        <end position="281"/>
    </location>
</feature>
<feature type="compositionally biased region" description="Low complexity" evidence="1">
    <location>
        <begin position="24"/>
        <end position="38"/>
    </location>
</feature>
<dbReference type="RefSeq" id="XP_062632534.1">
    <property type="nucleotide sequence ID" value="XM_062785115.1"/>
</dbReference>
<feature type="compositionally biased region" description="Basic and acidic residues" evidence="1">
    <location>
        <begin position="256"/>
        <end position="271"/>
    </location>
</feature>
<dbReference type="Proteomes" id="UP001302676">
    <property type="component" value="Unassembled WGS sequence"/>
</dbReference>